<evidence type="ECO:0000313" key="5">
    <source>
        <dbReference type="Proteomes" id="UP000283530"/>
    </source>
</evidence>
<protein>
    <submittedName>
        <fullName evidence="4">Pumilio RNA-binding repeat</fullName>
    </submittedName>
</protein>
<keyword evidence="1" id="KW-0677">Repeat</keyword>
<dbReference type="GO" id="GO:0000056">
    <property type="term" value="P:ribosomal small subunit export from nucleus"/>
    <property type="evidence" value="ECO:0007669"/>
    <property type="project" value="TreeGrafter"/>
</dbReference>
<dbReference type="GO" id="GO:0006417">
    <property type="term" value="P:regulation of translation"/>
    <property type="evidence" value="ECO:0007669"/>
    <property type="project" value="UniProtKB-KW"/>
</dbReference>
<dbReference type="PANTHER" id="PTHR13102">
    <property type="entry name" value="NUCLEOLAR PROTEIN 9"/>
    <property type="match status" value="1"/>
</dbReference>
<dbReference type="OrthoDB" id="392571at2759"/>
<dbReference type="GO" id="GO:0000472">
    <property type="term" value="P:endonucleolytic cleavage to generate mature 5'-end of SSU-rRNA from (SSU-rRNA, 5.8S rRNA, LSU-rRNA)"/>
    <property type="evidence" value="ECO:0007669"/>
    <property type="project" value="TreeGrafter"/>
</dbReference>
<dbReference type="InterPro" id="IPR040000">
    <property type="entry name" value="NOP9"/>
</dbReference>
<dbReference type="GO" id="GO:0000480">
    <property type="term" value="P:endonucleolytic cleavage in 5'-ETS of tricistronic rRNA transcript (SSU-rRNA, 5.8S rRNA, LSU-rRNA)"/>
    <property type="evidence" value="ECO:0007669"/>
    <property type="project" value="TreeGrafter"/>
</dbReference>
<dbReference type="InterPro" id="IPR001313">
    <property type="entry name" value="Pumilio_RNA-bd_rpt"/>
</dbReference>
<feature type="compositionally biased region" description="Basic and acidic residues" evidence="3">
    <location>
        <begin position="71"/>
        <end position="82"/>
    </location>
</feature>
<proteinExistence type="predicted"/>
<dbReference type="Pfam" id="PF22493">
    <property type="entry name" value="PUF_NOP9"/>
    <property type="match status" value="1"/>
</dbReference>
<accession>A0A443PP77</accession>
<dbReference type="GO" id="GO:0000447">
    <property type="term" value="P:endonucleolytic cleavage in ITS1 to separate SSU-rRNA from 5.8S rRNA and LSU-rRNA from tricistronic rRNA transcript (SSU-rRNA, 5.8S rRNA, LSU-rRNA)"/>
    <property type="evidence" value="ECO:0007669"/>
    <property type="project" value="TreeGrafter"/>
</dbReference>
<evidence type="ECO:0000256" key="1">
    <source>
        <dbReference type="ARBA" id="ARBA00022737"/>
    </source>
</evidence>
<dbReference type="GO" id="GO:0030688">
    <property type="term" value="C:preribosome, small subunit precursor"/>
    <property type="evidence" value="ECO:0007669"/>
    <property type="project" value="TreeGrafter"/>
</dbReference>
<organism evidence="4 5">
    <name type="scientific">Cinnamomum micranthum f. kanehirae</name>
    <dbReference type="NCBI Taxonomy" id="337451"/>
    <lineage>
        <taxon>Eukaryota</taxon>
        <taxon>Viridiplantae</taxon>
        <taxon>Streptophyta</taxon>
        <taxon>Embryophyta</taxon>
        <taxon>Tracheophyta</taxon>
        <taxon>Spermatophyta</taxon>
        <taxon>Magnoliopsida</taxon>
        <taxon>Magnoliidae</taxon>
        <taxon>Laurales</taxon>
        <taxon>Lauraceae</taxon>
        <taxon>Cinnamomum</taxon>
    </lineage>
</organism>
<feature type="region of interest" description="Disordered" evidence="3">
    <location>
        <begin position="732"/>
        <end position="802"/>
    </location>
</feature>
<name>A0A443PP77_9MAGN</name>
<feature type="region of interest" description="Disordered" evidence="3">
    <location>
        <begin position="1"/>
        <end position="98"/>
    </location>
</feature>
<dbReference type="InterPro" id="IPR011989">
    <property type="entry name" value="ARM-like"/>
</dbReference>
<dbReference type="EMBL" id="QPKB01000009">
    <property type="protein sequence ID" value="RWR92583.1"/>
    <property type="molecule type" value="Genomic_DNA"/>
</dbReference>
<dbReference type="SMART" id="SM00025">
    <property type="entry name" value="Pumilio"/>
    <property type="match status" value="3"/>
</dbReference>
<evidence type="ECO:0000313" key="4">
    <source>
        <dbReference type="EMBL" id="RWR92583.1"/>
    </source>
</evidence>
<dbReference type="GO" id="GO:0030686">
    <property type="term" value="C:90S preribosome"/>
    <property type="evidence" value="ECO:0007669"/>
    <property type="project" value="TreeGrafter"/>
</dbReference>
<dbReference type="GO" id="GO:0003723">
    <property type="term" value="F:RNA binding"/>
    <property type="evidence" value="ECO:0007669"/>
    <property type="project" value="InterPro"/>
</dbReference>
<feature type="region of interest" description="Disordered" evidence="3">
    <location>
        <begin position="667"/>
        <end position="695"/>
    </location>
</feature>
<comment type="caution">
    <text evidence="4">The sequence shown here is derived from an EMBL/GenBank/DDBJ whole genome shotgun (WGS) entry which is preliminary data.</text>
</comment>
<dbReference type="PANTHER" id="PTHR13102:SF0">
    <property type="entry name" value="NUCLEOLAR PROTEIN 9"/>
    <property type="match status" value="1"/>
</dbReference>
<dbReference type="AlphaFoldDB" id="A0A443PP77"/>
<dbReference type="GO" id="GO:0005730">
    <property type="term" value="C:nucleolus"/>
    <property type="evidence" value="ECO:0007669"/>
    <property type="project" value="TreeGrafter"/>
</dbReference>
<feature type="compositionally biased region" description="Polar residues" evidence="3">
    <location>
        <begin position="667"/>
        <end position="690"/>
    </location>
</feature>
<feature type="compositionally biased region" description="Basic and acidic residues" evidence="3">
    <location>
        <begin position="25"/>
        <end position="34"/>
    </location>
</feature>
<gene>
    <name evidence="4" type="ORF">CKAN_02180000</name>
</gene>
<dbReference type="Gene3D" id="1.25.10.10">
    <property type="entry name" value="Leucine-rich Repeat Variant"/>
    <property type="match status" value="2"/>
</dbReference>
<dbReference type="SUPFAM" id="SSF48371">
    <property type="entry name" value="ARM repeat"/>
    <property type="match status" value="2"/>
</dbReference>
<evidence type="ECO:0000256" key="2">
    <source>
        <dbReference type="ARBA" id="ARBA00022845"/>
    </source>
</evidence>
<evidence type="ECO:0000256" key="3">
    <source>
        <dbReference type="SAM" id="MobiDB-lite"/>
    </source>
</evidence>
<feature type="compositionally biased region" description="Basic residues" evidence="3">
    <location>
        <begin position="58"/>
        <end position="70"/>
    </location>
</feature>
<dbReference type="InterPro" id="IPR016024">
    <property type="entry name" value="ARM-type_fold"/>
</dbReference>
<sequence length="802" mass="88755">MAAFGSKALPKKPKSQNTQIAGEEALPKQKEQKKSLQHRKPKSQNTKMAGENPLPKQKDRKKSNNKNKRSNSKEHSQKDRAPHKFSNQQHPSLPHAPILRKRVDPETAKYFVEIANLFEEGEIDADERSVVCGNALEETRGKEVEVATDPIISRTLQTLLEGCDVGQLCDFLRGCGKELPLIAADKSGSHVVETALKSLSLHLQDAEAYAIIEETVTKMLQVIIVNPVDVMCSRYGSHVLRSLLCFCKGVPLDSSEDFHVTKSSTLLAERLSSSLPQSSVDHFRHLNQGLPDLLKFLVEGLLKNAKEDIAALRVNMYSSLVMQTALKLLVGDDEELLRVIPVLLGCHEDTISEGKFIEPTAVQEIIDLLKDTAYSHLMEVILEVAPETLHNEIFRSVFKGSLFDISSHHCGSFVVQAIISSASSQGQIDVVWVELGPKIKDLLANGKSGVVASLLAACKRHNTHGRECCQALATAVCSSSESPSCIIQRILFLEDYYCCEDKPSWNWLKGNKMHTLGCLILQTIFKYSSEFIQPYIKSIVSMEADHVIETAKDAGGGRVLESFLCSDASAKHKNKVIAKLRGNFGELSMHPSGSFTVEKSFAAVNLSLKEVIATELLAVQAELYRTRHGPYLLKKLDVDGFAKRPDQWKARQASRQSAYKDFAATFSSETKSQNKSIRSAQPNPPSSAQKSLKKMRKEINQCVDVSLEFPGLENSMAKLGFSAWKHPKLENFGGTATGHHTPKKFMKNGKDAPSMGNKGKAKRERLSTDNADPSNKHTKKAKIEKRDSQIDGISAPLKKQKR</sequence>
<dbReference type="Proteomes" id="UP000283530">
    <property type="component" value="Unassembled WGS sequence"/>
</dbReference>
<dbReference type="STRING" id="337451.A0A443PP77"/>
<reference evidence="4 5" key="1">
    <citation type="journal article" date="2019" name="Nat. Plants">
        <title>Stout camphor tree genome fills gaps in understanding of flowering plant genome evolution.</title>
        <authorList>
            <person name="Chaw S.M."/>
            <person name="Liu Y.C."/>
            <person name="Wu Y.W."/>
            <person name="Wang H.Y."/>
            <person name="Lin C.I."/>
            <person name="Wu C.S."/>
            <person name="Ke H.M."/>
            <person name="Chang L.Y."/>
            <person name="Hsu C.Y."/>
            <person name="Yang H.T."/>
            <person name="Sudianto E."/>
            <person name="Hsu M.H."/>
            <person name="Wu K.P."/>
            <person name="Wang L.N."/>
            <person name="Leebens-Mack J.H."/>
            <person name="Tsai I.J."/>
        </authorList>
    </citation>
    <scope>NUCLEOTIDE SEQUENCE [LARGE SCALE GENOMIC DNA]</scope>
    <source>
        <strain evidence="5">cv. Chaw 1501</strain>
        <tissue evidence="4">Young leaves</tissue>
    </source>
</reference>
<keyword evidence="5" id="KW-1185">Reference proteome</keyword>
<keyword evidence="2" id="KW-0810">Translation regulation</keyword>